<dbReference type="Proteomes" id="UP000444316">
    <property type="component" value="Unassembled WGS sequence"/>
</dbReference>
<dbReference type="PROSITE" id="PS51257">
    <property type="entry name" value="PROKAR_LIPOPROTEIN"/>
    <property type="match status" value="1"/>
</dbReference>
<name>A0A845HRS1_9BURK</name>
<dbReference type="EMBL" id="WWCL01000001">
    <property type="protein sequence ID" value="MYN43552.1"/>
    <property type="molecule type" value="Genomic_DNA"/>
</dbReference>
<organism evidence="1 2">
    <name type="scientific">Duganella fentianensis</name>
    <dbReference type="NCBI Taxonomy" id="2692177"/>
    <lineage>
        <taxon>Bacteria</taxon>
        <taxon>Pseudomonadati</taxon>
        <taxon>Pseudomonadota</taxon>
        <taxon>Betaproteobacteria</taxon>
        <taxon>Burkholderiales</taxon>
        <taxon>Oxalobacteraceae</taxon>
        <taxon>Telluria group</taxon>
        <taxon>Duganella</taxon>
    </lineage>
</organism>
<accession>A0A845HRS1</accession>
<evidence type="ECO:0008006" key="3">
    <source>
        <dbReference type="Google" id="ProtNLM"/>
    </source>
</evidence>
<dbReference type="AlphaFoldDB" id="A0A845HRS1"/>
<comment type="caution">
    <text evidence="1">The sequence shown here is derived from an EMBL/GenBank/DDBJ whole genome shotgun (WGS) entry which is preliminary data.</text>
</comment>
<reference evidence="1" key="1">
    <citation type="submission" date="2019-12" db="EMBL/GenBank/DDBJ databases">
        <title>Novel species isolated from a subtropical stream in China.</title>
        <authorList>
            <person name="Lu H."/>
        </authorList>
    </citation>
    <scope>NUCLEOTIDE SEQUENCE [LARGE SCALE GENOMIC DNA]</scope>
    <source>
        <strain evidence="1">FT93W</strain>
    </source>
</reference>
<protein>
    <recommendedName>
        <fullName evidence="3">Lipoprotein</fullName>
    </recommendedName>
</protein>
<evidence type="ECO:0000313" key="2">
    <source>
        <dbReference type="Proteomes" id="UP000444316"/>
    </source>
</evidence>
<evidence type="ECO:0000313" key="1">
    <source>
        <dbReference type="EMBL" id="MYN43552.1"/>
    </source>
</evidence>
<dbReference type="RefSeq" id="WP_161033421.1">
    <property type="nucleotide sequence ID" value="NZ_WWCL01000001.1"/>
</dbReference>
<gene>
    <name evidence="1" type="ORF">GTP23_00540</name>
</gene>
<sequence>MKSLYQRAGLTLLCGAILAGCGGGGGSMALSGTIATLYKPDLVLINTKNGETLPIASGQATFVFTKLVKPDEDFDIEIQNQPTGAKCKALNNSNVGKASVYTAYSIRFECTTNPYSLGGTVTGLDTKGLVLTNGSDTVSILPPATPGAAVSFTFPALVADGSPFGVAILTQPKDTTKVCSLSNNVGTMPSGNYNGVVVTCQ</sequence>
<keyword evidence="2" id="KW-1185">Reference proteome</keyword>
<proteinExistence type="predicted"/>